<feature type="non-terminal residue" evidence="7">
    <location>
        <position position="59"/>
    </location>
</feature>
<dbReference type="InterPro" id="IPR036236">
    <property type="entry name" value="Znf_C2H2_sf"/>
</dbReference>
<evidence type="ECO:0000256" key="3">
    <source>
        <dbReference type="ARBA" id="ARBA00022771"/>
    </source>
</evidence>
<dbReference type="Gene3D" id="3.30.160.60">
    <property type="entry name" value="Classic Zinc Finger"/>
    <property type="match status" value="1"/>
</dbReference>
<proteinExistence type="predicted"/>
<name>A0A9P0FED1_BRAAE</name>
<dbReference type="SUPFAM" id="SSF57667">
    <property type="entry name" value="beta-beta-alpha zinc fingers"/>
    <property type="match status" value="1"/>
</dbReference>
<reference evidence="7" key="1">
    <citation type="submission" date="2021-12" db="EMBL/GenBank/DDBJ databases">
        <authorList>
            <person name="King R."/>
        </authorList>
    </citation>
    <scope>NUCLEOTIDE SEQUENCE</scope>
</reference>
<evidence type="ECO:0000256" key="1">
    <source>
        <dbReference type="ARBA" id="ARBA00022723"/>
    </source>
</evidence>
<evidence type="ECO:0000313" key="7">
    <source>
        <dbReference type="EMBL" id="CAH0549710.1"/>
    </source>
</evidence>
<organism evidence="7 8">
    <name type="scientific">Brassicogethes aeneus</name>
    <name type="common">Rape pollen beetle</name>
    <name type="synonym">Meligethes aeneus</name>
    <dbReference type="NCBI Taxonomy" id="1431903"/>
    <lineage>
        <taxon>Eukaryota</taxon>
        <taxon>Metazoa</taxon>
        <taxon>Ecdysozoa</taxon>
        <taxon>Arthropoda</taxon>
        <taxon>Hexapoda</taxon>
        <taxon>Insecta</taxon>
        <taxon>Pterygota</taxon>
        <taxon>Neoptera</taxon>
        <taxon>Endopterygota</taxon>
        <taxon>Coleoptera</taxon>
        <taxon>Polyphaga</taxon>
        <taxon>Cucujiformia</taxon>
        <taxon>Nitidulidae</taxon>
        <taxon>Meligethinae</taxon>
        <taxon>Brassicogethes</taxon>
    </lineage>
</organism>
<keyword evidence="1" id="KW-0479">Metal-binding</keyword>
<feature type="compositionally biased region" description="Basic and acidic residues" evidence="5">
    <location>
        <begin position="37"/>
        <end position="49"/>
    </location>
</feature>
<feature type="region of interest" description="Disordered" evidence="5">
    <location>
        <begin position="37"/>
        <end position="59"/>
    </location>
</feature>
<feature type="compositionally biased region" description="Basic residues" evidence="5">
    <location>
        <begin position="50"/>
        <end position="59"/>
    </location>
</feature>
<evidence type="ECO:0000256" key="4">
    <source>
        <dbReference type="ARBA" id="ARBA00022833"/>
    </source>
</evidence>
<dbReference type="SMART" id="SM00355">
    <property type="entry name" value="ZnF_C2H2"/>
    <property type="match status" value="1"/>
</dbReference>
<dbReference type="Proteomes" id="UP001154078">
    <property type="component" value="Chromosome 11"/>
</dbReference>
<sequence>MLSYKDSLKRHIKTRHEGIKYSCSHCSKSYTSKVNLNEHVRSKHGDPLQRKKYKCPHCD</sequence>
<dbReference type="PROSITE" id="PS00028">
    <property type="entry name" value="ZINC_FINGER_C2H2_1"/>
    <property type="match status" value="1"/>
</dbReference>
<dbReference type="Pfam" id="PF00096">
    <property type="entry name" value="zf-C2H2"/>
    <property type="match status" value="1"/>
</dbReference>
<dbReference type="OrthoDB" id="3561125at2759"/>
<dbReference type="GO" id="GO:0008270">
    <property type="term" value="F:zinc ion binding"/>
    <property type="evidence" value="ECO:0007669"/>
    <property type="project" value="UniProtKB-KW"/>
</dbReference>
<evidence type="ECO:0000259" key="6">
    <source>
        <dbReference type="PROSITE" id="PS00028"/>
    </source>
</evidence>
<dbReference type="InterPro" id="IPR013087">
    <property type="entry name" value="Znf_C2H2_type"/>
</dbReference>
<accession>A0A9P0FED1</accession>
<gene>
    <name evidence="7" type="ORF">MELIAE_LOCUS2772</name>
</gene>
<keyword evidence="4" id="KW-0862">Zinc</keyword>
<keyword evidence="8" id="KW-1185">Reference proteome</keyword>
<protein>
    <recommendedName>
        <fullName evidence="6">C2H2-type domain-containing protein</fullName>
    </recommendedName>
</protein>
<keyword evidence="2" id="KW-0677">Repeat</keyword>
<evidence type="ECO:0000313" key="8">
    <source>
        <dbReference type="Proteomes" id="UP001154078"/>
    </source>
</evidence>
<feature type="domain" description="C2H2-type" evidence="6">
    <location>
        <begin position="23"/>
        <end position="44"/>
    </location>
</feature>
<dbReference type="AlphaFoldDB" id="A0A9P0FED1"/>
<evidence type="ECO:0000256" key="2">
    <source>
        <dbReference type="ARBA" id="ARBA00022737"/>
    </source>
</evidence>
<dbReference type="FunFam" id="3.30.160.60:FF:000110">
    <property type="entry name" value="Zinc finger protein-like"/>
    <property type="match status" value="1"/>
</dbReference>
<keyword evidence="3" id="KW-0863">Zinc-finger</keyword>
<dbReference type="EMBL" id="OV121142">
    <property type="protein sequence ID" value="CAH0549710.1"/>
    <property type="molecule type" value="Genomic_DNA"/>
</dbReference>
<evidence type="ECO:0000256" key="5">
    <source>
        <dbReference type="SAM" id="MobiDB-lite"/>
    </source>
</evidence>